<evidence type="ECO:0000259" key="1">
    <source>
        <dbReference type="Pfam" id="PF00501"/>
    </source>
</evidence>
<keyword evidence="3" id="KW-1185">Reference proteome</keyword>
<dbReference type="EMBL" id="PIPZ01000001">
    <property type="protein sequence ID" value="RUO60885.1"/>
    <property type="molecule type" value="Genomic_DNA"/>
</dbReference>
<dbReference type="Pfam" id="PF00501">
    <property type="entry name" value="AMP-binding"/>
    <property type="match status" value="1"/>
</dbReference>
<dbReference type="SUPFAM" id="SSF56801">
    <property type="entry name" value="Acetyl-CoA synthetase-like"/>
    <property type="match status" value="1"/>
</dbReference>
<sequence length="478" mass="52673">MLENFKQRLADYAQTRSSQNALADETISITYAQLWERVQQLMAVIQQTPYQRIALDMENSVNWVVYDLAIFFSERVCIPIPPFFTAQQRMNMLRDSGAEVVILANGKMQPLSHDRPPHLPHNLPYGTAKITYTSGSTGAPKGVCLSADNMLKTVAALAERVGNVDTQRHLVLMPLAVLLENVAGVYLSLWLGHEVILASSENLGLTGSSSLDLYVFNSALKHHNAQSLILTPGLLAAVVHGVMTAQLDPTSFKLLAVGGARLPEPTERQAYALGLPLLQGYGLSEFGSVVSFNQPNKPALGTVGKPLSHAHVEIKDNEVWVSGNCMLGYLNQPQTWYPKALPTGDLGQFDELGNLQLLGRKKNTIVTAYGRNVDPEWVEGLLTLEPEVLQAAVLGDEELPLTALLVSCANNIDAEMIIERINRDLPDYAKIRQFKLLTTPFTVANEQLTGTGRLRREVIRAHYESMLFANTKSYEVTL</sequence>
<dbReference type="InterPro" id="IPR000873">
    <property type="entry name" value="AMP-dep_synth/lig_dom"/>
</dbReference>
<accession>A0A432YJ38</accession>
<name>A0A432YJ38_9GAMM</name>
<dbReference type="PANTHER" id="PTHR43201">
    <property type="entry name" value="ACYL-COA SYNTHETASE"/>
    <property type="match status" value="1"/>
</dbReference>
<dbReference type="GO" id="GO:0006631">
    <property type="term" value="P:fatty acid metabolic process"/>
    <property type="evidence" value="ECO:0007669"/>
    <property type="project" value="TreeGrafter"/>
</dbReference>
<dbReference type="Gene3D" id="3.30.300.30">
    <property type="match status" value="1"/>
</dbReference>
<protein>
    <submittedName>
        <fullName evidence="2">Long-chain acyl-CoA synthetase</fullName>
    </submittedName>
</protein>
<evidence type="ECO:0000313" key="3">
    <source>
        <dbReference type="Proteomes" id="UP000288127"/>
    </source>
</evidence>
<dbReference type="PANTHER" id="PTHR43201:SF32">
    <property type="entry name" value="2-SUCCINYLBENZOATE--COA LIGASE, CHLOROPLASTIC_PEROXISOMAL"/>
    <property type="match status" value="1"/>
</dbReference>
<reference evidence="3" key="1">
    <citation type="journal article" date="2018" name="Front. Microbiol.">
        <title>Genome-Based Analysis Reveals the Taxonomy and Diversity of the Family Idiomarinaceae.</title>
        <authorList>
            <person name="Liu Y."/>
            <person name="Lai Q."/>
            <person name="Shao Z."/>
        </authorList>
    </citation>
    <scope>NUCLEOTIDE SEQUENCE [LARGE SCALE GENOMIC DNA]</scope>
    <source>
        <strain evidence="3">PIM1</strain>
    </source>
</reference>
<dbReference type="PROSITE" id="PS00455">
    <property type="entry name" value="AMP_BINDING"/>
    <property type="match status" value="1"/>
</dbReference>
<proteinExistence type="predicted"/>
<gene>
    <name evidence="2" type="ORF">CWI76_00985</name>
</gene>
<dbReference type="InterPro" id="IPR020845">
    <property type="entry name" value="AMP-binding_CS"/>
</dbReference>
<dbReference type="OrthoDB" id="9803968at2"/>
<dbReference type="Proteomes" id="UP000288127">
    <property type="component" value="Unassembled WGS sequence"/>
</dbReference>
<dbReference type="GO" id="GO:0031956">
    <property type="term" value="F:medium-chain fatty acid-CoA ligase activity"/>
    <property type="evidence" value="ECO:0007669"/>
    <property type="project" value="TreeGrafter"/>
</dbReference>
<dbReference type="InterPro" id="IPR042099">
    <property type="entry name" value="ANL_N_sf"/>
</dbReference>
<dbReference type="RefSeq" id="WP_126758523.1">
    <property type="nucleotide sequence ID" value="NZ_PIPZ01000001.1"/>
</dbReference>
<dbReference type="Gene3D" id="3.40.50.12780">
    <property type="entry name" value="N-terminal domain of ligase-like"/>
    <property type="match status" value="1"/>
</dbReference>
<feature type="domain" description="AMP-dependent synthetase/ligase" evidence="1">
    <location>
        <begin position="12"/>
        <end position="318"/>
    </location>
</feature>
<dbReference type="InterPro" id="IPR045851">
    <property type="entry name" value="AMP-bd_C_sf"/>
</dbReference>
<organism evidence="2 3">
    <name type="scientific">Pseudidiomarina marina</name>
    <dbReference type="NCBI Taxonomy" id="502366"/>
    <lineage>
        <taxon>Bacteria</taxon>
        <taxon>Pseudomonadati</taxon>
        <taxon>Pseudomonadota</taxon>
        <taxon>Gammaproteobacteria</taxon>
        <taxon>Alteromonadales</taxon>
        <taxon>Idiomarinaceae</taxon>
        <taxon>Pseudidiomarina</taxon>
    </lineage>
</organism>
<comment type="caution">
    <text evidence="2">The sequence shown here is derived from an EMBL/GenBank/DDBJ whole genome shotgun (WGS) entry which is preliminary data.</text>
</comment>
<dbReference type="AlphaFoldDB" id="A0A432YJ38"/>
<evidence type="ECO:0000313" key="2">
    <source>
        <dbReference type="EMBL" id="RUO60885.1"/>
    </source>
</evidence>